<dbReference type="GO" id="GO:0016071">
    <property type="term" value="P:mRNA metabolic process"/>
    <property type="evidence" value="ECO:0007669"/>
    <property type="project" value="UniProtKB-ARBA"/>
</dbReference>
<dbReference type="OrthoDB" id="770116at2759"/>
<organism evidence="2 3">
    <name type="scientific">Striga asiatica</name>
    <name type="common">Asiatic witchweed</name>
    <name type="synonym">Buchnera asiatica</name>
    <dbReference type="NCBI Taxonomy" id="4170"/>
    <lineage>
        <taxon>Eukaryota</taxon>
        <taxon>Viridiplantae</taxon>
        <taxon>Streptophyta</taxon>
        <taxon>Embryophyta</taxon>
        <taxon>Tracheophyta</taxon>
        <taxon>Spermatophyta</taxon>
        <taxon>Magnoliopsida</taxon>
        <taxon>eudicotyledons</taxon>
        <taxon>Gunneridae</taxon>
        <taxon>Pentapetalae</taxon>
        <taxon>asterids</taxon>
        <taxon>lamiids</taxon>
        <taxon>Lamiales</taxon>
        <taxon>Orobanchaceae</taxon>
        <taxon>Buchnereae</taxon>
        <taxon>Striga</taxon>
    </lineage>
</organism>
<dbReference type="EMBL" id="BKCP01004317">
    <property type="protein sequence ID" value="GER30168.1"/>
    <property type="molecule type" value="Genomic_DNA"/>
</dbReference>
<accession>A0A5A7PCB0</accession>
<name>A0A5A7PCB0_STRAF</name>
<reference evidence="3" key="1">
    <citation type="journal article" date="2019" name="Curr. Biol.">
        <title>Genome Sequence of Striga asiatica Provides Insight into the Evolution of Plant Parasitism.</title>
        <authorList>
            <person name="Yoshida S."/>
            <person name="Kim S."/>
            <person name="Wafula E.K."/>
            <person name="Tanskanen J."/>
            <person name="Kim Y.M."/>
            <person name="Honaas L."/>
            <person name="Yang Z."/>
            <person name="Spallek T."/>
            <person name="Conn C.E."/>
            <person name="Ichihashi Y."/>
            <person name="Cheong K."/>
            <person name="Cui S."/>
            <person name="Der J.P."/>
            <person name="Gundlach H."/>
            <person name="Jiao Y."/>
            <person name="Hori C."/>
            <person name="Ishida J.K."/>
            <person name="Kasahara H."/>
            <person name="Kiba T."/>
            <person name="Kim M.S."/>
            <person name="Koo N."/>
            <person name="Laohavisit A."/>
            <person name="Lee Y.H."/>
            <person name="Lumba S."/>
            <person name="McCourt P."/>
            <person name="Mortimer J.C."/>
            <person name="Mutuku J.M."/>
            <person name="Nomura T."/>
            <person name="Sasaki-Sekimoto Y."/>
            <person name="Seto Y."/>
            <person name="Wang Y."/>
            <person name="Wakatake T."/>
            <person name="Sakakibara H."/>
            <person name="Demura T."/>
            <person name="Yamaguchi S."/>
            <person name="Yoneyama K."/>
            <person name="Manabe R.I."/>
            <person name="Nelson D.C."/>
            <person name="Schulman A.H."/>
            <person name="Timko M.P."/>
            <person name="dePamphilis C.W."/>
            <person name="Choi D."/>
            <person name="Shirasu K."/>
        </authorList>
    </citation>
    <scope>NUCLEOTIDE SEQUENCE [LARGE SCALE GENOMIC DNA]</scope>
    <source>
        <strain evidence="3">cv. UVA1</strain>
    </source>
</reference>
<feature type="compositionally biased region" description="Polar residues" evidence="1">
    <location>
        <begin position="63"/>
        <end position="78"/>
    </location>
</feature>
<dbReference type="Proteomes" id="UP000325081">
    <property type="component" value="Unassembled WGS sequence"/>
</dbReference>
<gene>
    <name evidence="2" type="ORF">STAS_06095</name>
</gene>
<dbReference type="PANTHER" id="PTHR33670:SF1">
    <property type="entry name" value="OS09G0416300 PROTEIN"/>
    <property type="match status" value="1"/>
</dbReference>
<dbReference type="Pfam" id="PF15365">
    <property type="entry name" value="PNRC"/>
    <property type="match status" value="1"/>
</dbReference>
<evidence type="ECO:0000313" key="2">
    <source>
        <dbReference type="EMBL" id="GER30168.1"/>
    </source>
</evidence>
<evidence type="ECO:0000256" key="1">
    <source>
        <dbReference type="SAM" id="MobiDB-lite"/>
    </source>
</evidence>
<dbReference type="InterPro" id="IPR028322">
    <property type="entry name" value="PNRC-like_rgn"/>
</dbReference>
<dbReference type="PANTHER" id="PTHR33670">
    <property type="entry name" value="SPLICING FACTOR, PROLINE- AND GLUTAMINE-RICH-LIKE"/>
    <property type="match status" value="1"/>
</dbReference>
<evidence type="ECO:0000313" key="3">
    <source>
        <dbReference type="Proteomes" id="UP000325081"/>
    </source>
</evidence>
<feature type="region of interest" description="Disordered" evidence="1">
    <location>
        <begin position="110"/>
        <end position="146"/>
    </location>
</feature>
<protein>
    <submittedName>
        <fullName evidence="2">Neutral/alkaline non-lysosomal ceramidase</fullName>
    </submittedName>
</protein>
<keyword evidence="3" id="KW-1185">Reference proteome</keyword>
<proteinExistence type="predicted"/>
<dbReference type="AlphaFoldDB" id="A0A5A7PCB0"/>
<feature type="region of interest" description="Disordered" evidence="1">
    <location>
        <begin position="47"/>
        <end position="91"/>
    </location>
</feature>
<comment type="caution">
    <text evidence="2">The sequence shown here is derived from an EMBL/GenBank/DDBJ whole genome shotgun (WGS) entry which is preliminary data.</text>
</comment>
<sequence>MGTEVLPPQDLLAGRLRVPPASFHRRRNFPGNGNLTHLIVNRRSSYNVAHKKASPRPDKKRSTATAVNGGTKKVTQGGATEVRRKDDGVGGSLVMGQVTLLRRGESLDSLASKMKGGKSNPRSPNQRPEDDMAFLGTSRIGPESPDMMPKQIRLSPPSFHDVYAGSAFSLSPSPRALPLPSFFNKKQQFHGSEIRPLDDTATRDLRRLLRLD</sequence>